<comment type="caution">
    <text evidence="2">The sequence shown here is derived from an EMBL/GenBank/DDBJ whole genome shotgun (WGS) entry which is preliminary data.</text>
</comment>
<dbReference type="SUPFAM" id="SSF52402">
    <property type="entry name" value="Adenine nucleotide alpha hydrolases-like"/>
    <property type="match status" value="1"/>
</dbReference>
<evidence type="ECO:0000313" key="2">
    <source>
        <dbReference type="EMBL" id="MDC8832830.1"/>
    </source>
</evidence>
<feature type="region of interest" description="Disordered" evidence="1">
    <location>
        <begin position="316"/>
        <end position="339"/>
    </location>
</feature>
<reference evidence="2 3" key="1">
    <citation type="submission" date="2022-10" db="EMBL/GenBank/DDBJ databases">
        <title>Alteromonas sp. chi3 Genome sequencing.</title>
        <authorList>
            <person name="Park S."/>
        </authorList>
    </citation>
    <scope>NUCLEOTIDE SEQUENCE [LARGE SCALE GENOMIC DNA]</scope>
    <source>
        <strain evidence="3">chi3</strain>
    </source>
</reference>
<proteinExistence type="predicted"/>
<dbReference type="RefSeq" id="WP_273642708.1">
    <property type="nucleotide sequence ID" value="NZ_JAQQXP010000004.1"/>
</dbReference>
<evidence type="ECO:0000313" key="3">
    <source>
        <dbReference type="Proteomes" id="UP001218788"/>
    </source>
</evidence>
<feature type="compositionally biased region" description="Basic and acidic residues" evidence="1">
    <location>
        <begin position="328"/>
        <end position="339"/>
    </location>
</feature>
<dbReference type="Gene3D" id="3.40.50.620">
    <property type="entry name" value="HUPs"/>
    <property type="match status" value="1"/>
</dbReference>
<accession>A0ABT5L706</accession>
<keyword evidence="3" id="KW-1185">Reference proteome</keyword>
<dbReference type="Proteomes" id="UP001218788">
    <property type="component" value="Unassembled WGS sequence"/>
</dbReference>
<dbReference type="InterPro" id="IPR014729">
    <property type="entry name" value="Rossmann-like_a/b/a_fold"/>
</dbReference>
<name>A0ABT5L706_9ALTE</name>
<gene>
    <name evidence="2" type="ORF">OIK42_18920</name>
</gene>
<protein>
    <submittedName>
        <fullName evidence="2">Phosphoadenosine phosphosulfate reductase</fullName>
    </submittedName>
</protein>
<dbReference type="EMBL" id="JAQQXP010000004">
    <property type="protein sequence ID" value="MDC8832830.1"/>
    <property type="molecule type" value="Genomic_DNA"/>
</dbReference>
<sequence>MFDINGVDKLSMESVESREAIIRHYAKDPRALFFISHSGGRDSQILAITVQRLVPANQIIYVHAHLGEVEHDGVLEHIERYKPSFTPFYVVENERQDFFDLVLLRFRFPSARIRLCTSTLKTGPIDKLIRKVMKERGATVGFNCIGIRAEESRQRAMKNPLWVNKRLTIKSRTVFDWLPVFHMKADGPEGVFAGIKQAGQEPFHIYGKRNMDGTLVDPNEVVNTRTSCRFCVLGNKNDIGNAATWYPDHYAKIVALERVTGHSMFFKTVKKQGVPVSVVEKAGVPVDEVAVRRHMKTLEARHKELLARKAAEEAEKAAKKTAKTKGAKQIDTHTIEMFG</sequence>
<evidence type="ECO:0000256" key="1">
    <source>
        <dbReference type="SAM" id="MobiDB-lite"/>
    </source>
</evidence>
<organism evidence="2 3">
    <name type="scientific">Alteromonas gilva</name>
    <dbReference type="NCBI Taxonomy" id="2987522"/>
    <lineage>
        <taxon>Bacteria</taxon>
        <taxon>Pseudomonadati</taxon>
        <taxon>Pseudomonadota</taxon>
        <taxon>Gammaproteobacteria</taxon>
        <taxon>Alteromonadales</taxon>
        <taxon>Alteromonadaceae</taxon>
        <taxon>Alteromonas/Salinimonas group</taxon>
        <taxon>Alteromonas</taxon>
    </lineage>
</organism>